<dbReference type="InterPro" id="IPR052958">
    <property type="entry name" value="IFN-induced_PKR_regulator"/>
</dbReference>
<dbReference type="PANTHER" id="PTHR46289:SF14">
    <property type="entry name" value="DUF4371 DOMAIN-CONTAINING PROTEIN"/>
    <property type="match status" value="1"/>
</dbReference>
<evidence type="ECO:0000313" key="1">
    <source>
        <dbReference type="Proteomes" id="UP000887565"/>
    </source>
</evidence>
<dbReference type="OMA" id="FFRISAQ"/>
<accession>A0A915HJ21</accession>
<keyword evidence="1" id="KW-1185">Reference proteome</keyword>
<sequence length="166" mass="18257">MSGQNKGVQARIKASCPHADYFHCTNHKVNLVARDAATTQPVARLLAPVQKVIVYLSESAKGSGVLHQAISDIAPESRRKRITQICPTQWVERHKSLDSFKELLPSIVVALQRLEQAENDTTALDMLNGLCTFESVICLEKATLITASLEFLSVYLQGLSVDLVRA</sequence>
<dbReference type="Proteomes" id="UP000887565">
    <property type="component" value="Unplaced"/>
</dbReference>
<proteinExistence type="predicted"/>
<organism evidence="1 2">
    <name type="scientific">Romanomermis culicivorax</name>
    <name type="common">Nematode worm</name>
    <dbReference type="NCBI Taxonomy" id="13658"/>
    <lineage>
        <taxon>Eukaryota</taxon>
        <taxon>Metazoa</taxon>
        <taxon>Ecdysozoa</taxon>
        <taxon>Nematoda</taxon>
        <taxon>Enoplea</taxon>
        <taxon>Dorylaimia</taxon>
        <taxon>Mermithida</taxon>
        <taxon>Mermithoidea</taxon>
        <taxon>Mermithidae</taxon>
        <taxon>Romanomermis</taxon>
    </lineage>
</organism>
<dbReference type="AlphaFoldDB" id="A0A915HJ21"/>
<reference evidence="2" key="1">
    <citation type="submission" date="2022-11" db="UniProtKB">
        <authorList>
            <consortium name="WormBaseParasite"/>
        </authorList>
    </citation>
    <scope>IDENTIFICATION</scope>
</reference>
<dbReference type="WBParaSite" id="nRc.2.0.1.t01429-RA">
    <property type="protein sequence ID" value="nRc.2.0.1.t01429-RA"/>
    <property type="gene ID" value="nRc.2.0.1.g01429"/>
</dbReference>
<name>A0A915HJ21_ROMCU</name>
<protein>
    <submittedName>
        <fullName evidence="2">Transposase</fullName>
    </submittedName>
</protein>
<evidence type="ECO:0000313" key="2">
    <source>
        <dbReference type="WBParaSite" id="nRc.2.0.1.t01429-RA"/>
    </source>
</evidence>
<dbReference type="PANTHER" id="PTHR46289">
    <property type="entry name" value="52 KDA REPRESSOR OF THE INHIBITOR OF THE PROTEIN KINASE-LIKE PROTEIN-RELATED"/>
    <property type="match status" value="1"/>
</dbReference>